<dbReference type="InterPro" id="IPR015947">
    <property type="entry name" value="PUA-like_sf"/>
</dbReference>
<dbReference type="AlphaFoldDB" id="A0A1H6F7E9"/>
<dbReference type="Pfam" id="PF01472">
    <property type="entry name" value="PUA"/>
    <property type="match status" value="1"/>
</dbReference>
<sequence>MARRQYSKSDIKKLDLPIEISKKANIAEEDDKLVIDNKVSFLKYEENWFPHLKLLLTNSSILPKVTVDMGAVKFVVNGADIMRPGITNIEDFDKGAFVVVIDETHEKPLSVCKTLFSAEEMRNQSSGKVLKNLHYIGDEFWNL</sequence>
<dbReference type="Gene3D" id="3.10.400.20">
    <property type="match status" value="1"/>
</dbReference>
<accession>A0A1H6F7E9</accession>
<dbReference type="GO" id="GO:0001731">
    <property type="term" value="P:formation of translation preinitiation complex"/>
    <property type="evidence" value="ECO:0007669"/>
    <property type="project" value="TreeGrafter"/>
</dbReference>
<feature type="domain" description="PUA" evidence="1">
    <location>
        <begin position="63"/>
        <end position="137"/>
    </location>
</feature>
<dbReference type="InterPro" id="IPR002478">
    <property type="entry name" value="PUA"/>
</dbReference>
<dbReference type="RefSeq" id="WP_103919388.1">
    <property type="nucleotide sequence ID" value="NZ_FMSV02000271.1"/>
</dbReference>
<dbReference type="CDD" id="cd21154">
    <property type="entry name" value="PUA_MJ1432-like"/>
    <property type="match status" value="1"/>
</dbReference>
<dbReference type="SUPFAM" id="SSF88697">
    <property type="entry name" value="PUA domain-like"/>
    <property type="match status" value="1"/>
</dbReference>
<dbReference type="SMART" id="SM00359">
    <property type="entry name" value="PUA"/>
    <property type="match status" value="1"/>
</dbReference>
<name>A0A1H6F7E9_9GAMM</name>
<keyword evidence="3" id="KW-1185">Reference proteome</keyword>
<dbReference type="InterPro" id="IPR022430">
    <property type="entry name" value="CHP03684"/>
</dbReference>
<organism evidence="2 3">
    <name type="scientific">Candidatus Venteria ishoeyi</name>
    <dbReference type="NCBI Taxonomy" id="1899563"/>
    <lineage>
        <taxon>Bacteria</taxon>
        <taxon>Pseudomonadati</taxon>
        <taxon>Pseudomonadota</taxon>
        <taxon>Gammaproteobacteria</taxon>
        <taxon>Thiotrichales</taxon>
        <taxon>Thiotrichaceae</taxon>
        <taxon>Venteria</taxon>
    </lineage>
</organism>
<reference evidence="2 3" key="1">
    <citation type="submission" date="2016-10" db="EMBL/GenBank/DDBJ databases">
        <authorList>
            <person name="de Groot N.N."/>
        </authorList>
    </citation>
    <scope>NUCLEOTIDE SEQUENCE [LARGE SCALE GENOMIC DNA]</scope>
    <source>
        <strain evidence="2">MBHS1</strain>
    </source>
</reference>
<dbReference type="InterPro" id="IPR015266">
    <property type="entry name" value="DUF1947"/>
</dbReference>
<dbReference type="InterPro" id="IPR016437">
    <property type="entry name" value="MCT-1/Tma20"/>
</dbReference>
<dbReference type="PIRSF" id="PIRSF005067">
    <property type="entry name" value="Tma_RNA-bind_prd"/>
    <property type="match status" value="1"/>
</dbReference>
<dbReference type="NCBIfam" id="TIGR03684">
    <property type="entry name" value="arCOG00985"/>
    <property type="match status" value="1"/>
</dbReference>
<evidence type="ECO:0000313" key="3">
    <source>
        <dbReference type="Proteomes" id="UP000236724"/>
    </source>
</evidence>
<dbReference type="Pfam" id="PF09183">
    <property type="entry name" value="DUF1947"/>
    <property type="match status" value="1"/>
</dbReference>
<gene>
    <name evidence="2" type="ORF">MBHS_01317</name>
</gene>
<dbReference type="EMBL" id="FMSV02000271">
    <property type="protein sequence ID" value="SEH05463.1"/>
    <property type="molecule type" value="Genomic_DNA"/>
</dbReference>
<dbReference type="PROSITE" id="PS50890">
    <property type="entry name" value="PUA"/>
    <property type="match status" value="1"/>
</dbReference>
<dbReference type="NCBIfam" id="TIGR00451">
    <property type="entry name" value="unchar_dom_2"/>
    <property type="match status" value="1"/>
</dbReference>
<dbReference type="PANTHER" id="PTHR22798">
    <property type="entry name" value="MCT-1 PROTEIN"/>
    <property type="match status" value="1"/>
</dbReference>
<proteinExistence type="predicted"/>
<dbReference type="PANTHER" id="PTHR22798:SF0">
    <property type="entry name" value="MALIGNANT T-CELL-AMPLIFIED SEQUENCE 1"/>
    <property type="match status" value="1"/>
</dbReference>
<dbReference type="Proteomes" id="UP000236724">
    <property type="component" value="Unassembled WGS sequence"/>
</dbReference>
<protein>
    <submittedName>
        <fullName evidence="2">H/ACA RNA-protein complex component Cbf5p</fullName>
    </submittedName>
</protein>
<evidence type="ECO:0000259" key="1">
    <source>
        <dbReference type="SMART" id="SM00359"/>
    </source>
</evidence>
<evidence type="ECO:0000313" key="2">
    <source>
        <dbReference type="EMBL" id="SEH05463.1"/>
    </source>
</evidence>
<dbReference type="GO" id="GO:0003723">
    <property type="term" value="F:RNA binding"/>
    <property type="evidence" value="ECO:0007669"/>
    <property type="project" value="InterPro"/>
</dbReference>
<dbReference type="InterPro" id="IPR004521">
    <property type="entry name" value="Uncharacterised_CHP00451"/>
</dbReference>